<dbReference type="Pfam" id="PF00001">
    <property type="entry name" value="7tm_1"/>
    <property type="match status" value="1"/>
</dbReference>
<organism evidence="11 12">
    <name type="scientific">Nematostella vectensis</name>
    <name type="common">Starlet sea anemone</name>
    <dbReference type="NCBI Taxonomy" id="45351"/>
    <lineage>
        <taxon>Eukaryota</taxon>
        <taxon>Metazoa</taxon>
        <taxon>Cnidaria</taxon>
        <taxon>Anthozoa</taxon>
        <taxon>Hexacorallia</taxon>
        <taxon>Actiniaria</taxon>
        <taxon>Edwardsiidae</taxon>
        <taxon>Nematostella</taxon>
    </lineage>
</organism>
<evidence type="ECO:0000256" key="6">
    <source>
        <dbReference type="ARBA" id="ARBA00023170"/>
    </source>
</evidence>
<keyword evidence="3 9" id="KW-1133">Transmembrane helix</keyword>
<dbReference type="OrthoDB" id="5987936at2759"/>
<dbReference type="Proteomes" id="UP000001593">
    <property type="component" value="Unassembled WGS sequence"/>
</dbReference>
<dbReference type="SUPFAM" id="SSF81321">
    <property type="entry name" value="Family A G protein-coupled receptor-like"/>
    <property type="match status" value="1"/>
</dbReference>
<evidence type="ECO:0000259" key="10">
    <source>
        <dbReference type="PROSITE" id="PS50262"/>
    </source>
</evidence>
<feature type="transmembrane region" description="Helical" evidence="9">
    <location>
        <begin position="276"/>
        <end position="296"/>
    </location>
</feature>
<dbReference type="PROSITE" id="PS50262">
    <property type="entry name" value="G_PROTEIN_RECEP_F1_2"/>
    <property type="match status" value="1"/>
</dbReference>
<feature type="transmembrane region" description="Helical" evidence="9">
    <location>
        <begin position="20"/>
        <end position="45"/>
    </location>
</feature>
<evidence type="ECO:0000256" key="9">
    <source>
        <dbReference type="SAM" id="Phobius"/>
    </source>
</evidence>
<dbReference type="FunFam" id="1.20.1070.10:FF:000291">
    <property type="entry name" value="Predicted protein"/>
    <property type="match status" value="1"/>
</dbReference>
<dbReference type="eggNOG" id="KOG3656">
    <property type="taxonomic scope" value="Eukaryota"/>
</dbReference>
<dbReference type="GO" id="GO:0005886">
    <property type="term" value="C:plasma membrane"/>
    <property type="evidence" value="ECO:0000318"/>
    <property type="project" value="GO_Central"/>
</dbReference>
<name>A7RF67_NEMVE</name>
<dbReference type="HOGENOM" id="CLU_009579_6_0_1"/>
<dbReference type="CDD" id="cd00637">
    <property type="entry name" value="7tm_classA_rhodopsin-like"/>
    <property type="match status" value="1"/>
</dbReference>
<dbReference type="GO" id="GO:0004930">
    <property type="term" value="F:G protein-coupled receptor activity"/>
    <property type="evidence" value="ECO:0000318"/>
    <property type="project" value="GO_Central"/>
</dbReference>
<evidence type="ECO:0000256" key="3">
    <source>
        <dbReference type="ARBA" id="ARBA00022989"/>
    </source>
</evidence>
<feature type="transmembrane region" description="Helical" evidence="9">
    <location>
        <begin position="143"/>
        <end position="166"/>
    </location>
</feature>
<evidence type="ECO:0000256" key="1">
    <source>
        <dbReference type="ARBA" id="ARBA00004141"/>
    </source>
</evidence>
<evidence type="ECO:0000256" key="5">
    <source>
        <dbReference type="ARBA" id="ARBA00023136"/>
    </source>
</evidence>
<dbReference type="PROSITE" id="PS00237">
    <property type="entry name" value="G_PROTEIN_RECEP_F1_1"/>
    <property type="match status" value="1"/>
</dbReference>
<accession>A7RF67</accession>
<feature type="transmembrane region" description="Helical" evidence="9">
    <location>
        <begin position="87"/>
        <end position="105"/>
    </location>
</feature>
<evidence type="ECO:0000313" key="12">
    <source>
        <dbReference type="Proteomes" id="UP000001593"/>
    </source>
</evidence>
<dbReference type="SMART" id="SM01381">
    <property type="entry name" value="7TM_GPCR_Srsx"/>
    <property type="match status" value="1"/>
</dbReference>
<gene>
    <name evidence="11" type="ORF">NEMVEDRAFT_v1g196303</name>
</gene>
<feature type="transmembrane region" description="Helical" evidence="9">
    <location>
        <begin position="186"/>
        <end position="213"/>
    </location>
</feature>
<evidence type="ECO:0000256" key="7">
    <source>
        <dbReference type="ARBA" id="ARBA00023224"/>
    </source>
</evidence>
<comment type="similarity">
    <text evidence="8">Belongs to the G-protein coupled receptor 1 family.</text>
</comment>
<proteinExistence type="inferred from homology"/>
<dbReference type="Gene3D" id="1.20.1070.10">
    <property type="entry name" value="Rhodopsin 7-helix transmembrane proteins"/>
    <property type="match status" value="1"/>
</dbReference>
<sequence length="375" mass="42057">MENSTEASDSNDGHLSTLDIFLAVGYIVIFVCSAVGNSLVMAVIWKNRRKKMRSVSSNFIFSMAAADLVMTVGNLPERVVRALSRDQWLVAGLLGIIICKVVNFVEKVSIIVSISNLTSIATDRFFNVFFPHKRIITIKRCHIIIVLIWTLASLYCSPIIYYANVITKESKLQCKTRTLFPAYADWFLLFLSVLIISLVTVIVLYTAICIRLLTRKVPGNRTNAENSPTARVNSKVLRMVTVIVIVFYVCFTPYWLSWIFCAYPYSPKLCTPQYTTLAVLFSYINIALNPIIYVSFSGSFREGVKSLFRKGGKVRPASNNAHTILAGIGMKNFAVPNNQMEASGAVESGLRDTGESEHNIMEQRRKYIDPELTPD</sequence>
<dbReference type="EMBL" id="DS469507">
    <property type="protein sequence ID" value="EDO49904.1"/>
    <property type="molecule type" value="Genomic_DNA"/>
</dbReference>
<dbReference type="InterPro" id="IPR000276">
    <property type="entry name" value="GPCR_Rhodpsn"/>
</dbReference>
<keyword evidence="7 8" id="KW-0807">Transducer</keyword>
<reference evidence="11 12" key="1">
    <citation type="journal article" date="2007" name="Science">
        <title>Sea anemone genome reveals ancestral eumetazoan gene repertoire and genomic organization.</title>
        <authorList>
            <person name="Putnam N.H."/>
            <person name="Srivastava M."/>
            <person name="Hellsten U."/>
            <person name="Dirks B."/>
            <person name="Chapman J."/>
            <person name="Salamov A."/>
            <person name="Terry A."/>
            <person name="Shapiro H."/>
            <person name="Lindquist E."/>
            <person name="Kapitonov V.V."/>
            <person name="Jurka J."/>
            <person name="Genikhovich G."/>
            <person name="Grigoriev I.V."/>
            <person name="Lucas S.M."/>
            <person name="Steele R.E."/>
            <person name="Finnerty J.R."/>
            <person name="Technau U."/>
            <person name="Martindale M.Q."/>
            <person name="Rokhsar D.S."/>
        </authorList>
    </citation>
    <scope>NUCLEOTIDE SEQUENCE [LARGE SCALE GENOMIC DNA]</scope>
    <source>
        <strain evidence="12">CH2 X CH6</strain>
    </source>
</reference>
<protein>
    <recommendedName>
        <fullName evidence="10">G-protein coupled receptors family 1 profile domain-containing protein</fullName>
    </recommendedName>
</protein>
<dbReference type="AlphaFoldDB" id="A7RF67"/>
<dbReference type="PRINTS" id="PR00237">
    <property type="entry name" value="GPCRRHODOPSN"/>
</dbReference>
<evidence type="ECO:0000256" key="8">
    <source>
        <dbReference type="RuleBase" id="RU000688"/>
    </source>
</evidence>
<keyword evidence="2 8" id="KW-0812">Transmembrane</keyword>
<dbReference type="InterPro" id="IPR017452">
    <property type="entry name" value="GPCR_Rhodpsn_7TM"/>
</dbReference>
<keyword evidence="6 8" id="KW-0675">Receptor</keyword>
<evidence type="ECO:0000256" key="2">
    <source>
        <dbReference type="ARBA" id="ARBA00022692"/>
    </source>
</evidence>
<dbReference type="PANTHER" id="PTHR45695:SF9">
    <property type="entry name" value="LEUCOKININ RECEPTOR"/>
    <property type="match status" value="1"/>
</dbReference>
<dbReference type="OMA" id="YWLSWIF"/>
<feature type="domain" description="G-protein coupled receptors family 1 profile" evidence="10">
    <location>
        <begin position="36"/>
        <end position="293"/>
    </location>
</feature>
<feature type="transmembrane region" description="Helical" evidence="9">
    <location>
        <begin position="236"/>
        <end position="256"/>
    </location>
</feature>
<keyword evidence="5 9" id="KW-0472">Membrane</keyword>
<evidence type="ECO:0000256" key="4">
    <source>
        <dbReference type="ARBA" id="ARBA00023040"/>
    </source>
</evidence>
<dbReference type="PANTHER" id="PTHR45695">
    <property type="entry name" value="LEUCOKININ RECEPTOR-RELATED"/>
    <property type="match status" value="1"/>
</dbReference>
<dbReference type="PhylomeDB" id="A7RF67"/>
<dbReference type="InParanoid" id="A7RF67"/>
<dbReference type="STRING" id="45351.A7RF67"/>
<dbReference type="KEGG" id="nve:5522223"/>
<keyword evidence="4 8" id="KW-0297">G-protein coupled receptor</keyword>
<keyword evidence="12" id="KW-1185">Reference proteome</keyword>
<dbReference type="GO" id="GO:0007186">
    <property type="term" value="P:G protein-coupled receptor signaling pathway"/>
    <property type="evidence" value="ECO:0000318"/>
    <property type="project" value="GO_Central"/>
</dbReference>
<feature type="transmembrane region" description="Helical" evidence="9">
    <location>
        <begin position="57"/>
        <end position="75"/>
    </location>
</feature>
<evidence type="ECO:0000313" key="11">
    <source>
        <dbReference type="EMBL" id="EDO49904.1"/>
    </source>
</evidence>
<comment type="subcellular location">
    <subcellularLocation>
        <location evidence="1">Membrane</location>
        <topology evidence="1">Multi-pass membrane protein</topology>
    </subcellularLocation>
</comment>